<organism evidence="2 3">
    <name type="scientific">Suilimivivens aceti</name>
    <dbReference type="NCBI Taxonomy" id="2981774"/>
    <lineage>
        <taxon>Bacteria</taxon>
        <taxon>Bacillati</taxon>
        <taxon>Bacillota</taxon>
        <taxon>Clostridia</taxon>
        <taxon>Lachnospirales</taxon>
        <taxon>Lachnospiraceae</taxon>
        <taxon>Suilimivivens</taxon>
    </lineage>
</organism>
<dbReference type="Proteomes" id="UP001652432">
    <property type="component" value="Unassembled WGS sequence"/>
</dbReference>
<comment type="caution">
    <text evidence="2">The sequence shown here is derived from an EMBL/GenBank/DDBJ whole genome shotgun (WGS) entry which is preliminary data.</text>
</comment>
<keyword evidence="3" id="KW-1185">Reference proteome</keyword>
<feature type="chain" id="PRO_5046428738" description="Lipoprotein" evidence="1">
    <location>
        <begin position="28"/>
        <end position="205"/>
    </location>
</feature>
<protein>
    <recommendedName>
        <fullName evidence="4">Lipoprotein</fullName>
    </recommendedName>
</protein>
<dbReference type="RefSeq" id="WP_262573956.1">
    <property type="nucleotide sequence ID" value="NZ_JAOQKJ010000004.1"/>
</dbReference>
<evidence type="ECO:0000313" key="2">
    <source>
        <dbReference type="EMBL" id="MCU6743966.1"/>
    </source>
</evidence>
<evidence type="ECO:0000256" key="1">
    <source>
        <dbReference type="SAM" id="SignalP"/>
    </source>
</evidence>
<dbReference type="PROSITE" id="PS51257">
    <property type="entry name" value="PROKAR_LIPOPROTEIN"/>
    <property type="match status" value="1"/>
</dbReference>
<keyword evidence="1" id="KW-0732">Signal</keyword>
<accession>A0ABT2T257</accession>
<reference evidence="2 3" key="1">
    <citation type="journal article" date="2021" name="ISME Commun">
        <title>Automated analysis of genomic sequences facilitates high-throughput and comprehensive description of bacteria.</title>
        <authorList>
            <person name="Hitch T.C.A."/>
        </authorList>
    </citation>
    <scope>NUCLEOTIDE SEQUENCE [LARGE SCALE GENOMIC DNA]</scope>
    <source>
        <strain evidence="2 3">Sanger_18</strain>
    </source>
</reference>
<feature type="signal peptide" evidence="1">
    <location>
        <begin position="1"/>
        <end position="27"/>
    </location>
</feature>
<sequence>MWRSRLVSPKKKTNALLVLLLATALTSGCGSETEESRAELQKDGSVKSVISESFDKSDYDINELQQMVLEESASYNRSVGDSAVSVEKVSEKDGTASVKMTYRSAADYAAFNDGIFFVGSPKEAEEEGYNLNKVLSSTRNPLETVGEADILDMDGDVRILITDMKDPVVLDGKAIYTSDNVQTDKKYKTVTLKEESGEPAYIIYK</sequence>
<evidence type="ECO:0000313" key="3">
    <source>
        <dbReference type="Proteomes" id="UP001652432"/>
    </source>
</evidence>
<name>A0ABT2T257_9FIRM</name>
<gene>
    <name evidence="2" type="ORF">OCV77_05560</name>
</gene>
<evidence type="ECO:0008006" key="4">
    <source>
        <dbReference type="Google" id="ProtNLM"/>
    </source>
</evidence>
<proteinExistence type="predicted"/>
<dbReference type="EMBL" id="JAOQKJ010000004">
    <property type="protein sequence ID" value="MCU6743966.1"/>
    <property type="molecule type" value="Genomic_DNA"/>
</dbReference>